<keyword evidence="6 7" id="KW-0066">ATP synthesis</keyword>
<dbReference type="PRINTS" id="PR00125">
    <property type="entry name" value="ATPASEDELTA"/>
</dbReference>
<evidence type="ECO:0000256" key="6">
    <source>
        <dbReference type="ARBA" id="ARBA00023310"/>
    </source>
</evidence>
<comment type="function">
    <text evidence="7">F(1)F(0) ATP synthase produces ATP from ADP in the presence of a proton or sodium gradient. F-type ATPases consist of two structural domains, F(1) containing the extramembraneous catalytic core and F(0) containing the membrane proton channel, linked together by a central stalk and a peripheral stalk. During catalysis, ATP synthesis in the catalytic domain of F(1) is coupled via a rotary mechanism of the central stalk subunits to proton translocation.</text>
</comment>
<reference evidence="8 9" key="1">
    <citation type="submission" date="2018-04" db="EMBL/GenBank/DDBJ databases">
        <title>Genomic Encyclopedia of Archaeal and Bacterial Type Strains, Phase II (KMG-II): from individual species to whole genera.</title>
        <authorList>
            <person name="Goeker M."/>
        </authorList>
    </citation>
    <scope>NUCLEOTIDE SEQUENCE [LARGE SCALE GENOMIC DNA]</scope>
    <source>
        <strain evidence="8 9">DSM 25731</strain>
    </source>
</reference>
<dbReference type="OrthoDB" id="9802471at2"/>
<dbReference type="Proteomes" id="UP000244090">
    <property type="component" value="Unassembled WGS sequence"/>
</dbReference>
<dbReference type="InterPro" id="IPR000711">
    <property type="entry name" value="ATPase_OSCP/dsu"/>
</dbReference>
<evidence type="ECO:0000256" key="1">
    <source>
        <dbReference type="ARBA" id="ARBA00004370"/>
    </source>
</evidence>
<comment type="function">
    <text evidence="7">This protein is part of the stalk that links CF(0) to CF(1). It either transmits conformational changes from CF(0) to CF(1) or is implicated in proton conduction.</text>
</comment>
<comment type="caution">
    <text evidence="8">The sequence shown here is derived from an EMBL/GenBank/DDBJ whole genome shotgun (WGS) entry which is preliminary data.</text>
</comment>
<evidence type="ECO:0000313" key="9">
    <source>
        <dbReference type="Proteomes" id="UP000244090"/>
    </source>
</evidence>
<evidence type="ECO:0000256" key="3">
    <source>
        <dbReference type="ARBA" id="ARBA00022781"/>
    </source>
</evidence>
<evidence type="ECO:0000256" key="4">
    <source>
        <dbReference type="ARBA" id="ARBA00023065"/>
    </source>
</evidence>
<organism evidence="8 9">
    <name type="scientific">Kordia periserrulae</name>
    <dbReference type="NCBI Taxonomy" id="701523"/>
    <lineage>
        <taxon>Bacteria</taxon>
        <taxon>Pseudomonadati</taxon>
        <taxon>Bacteroidota</taxon>
        <taxon>Flavobacteriia</taxon>
        <taxon>Flavobacteriales</taxon>
        <taxon>Flavobacteriaceae</taxon>
        <taxon>Kordia</taxon>
    </lineage>
</organism>
<dbReference type="InterPro" id="IPR020781">
    <property type="entry name" value="ATPase_OSCP/d_CS"/>
</dbReference>
<dbReference type="PANTHER" id="PTHR11910">
    <property type="entry name" value="ATP SYNTHASE DELTA CHAIN"/>
    <property type="match status" value="1"/>
</dbReference>
<dbReference type="SUPFAM" id="SSF47928">
    <property type="entry name" value="N-terminal domain of the delta subunit of the F1F0-ATP synthase"/>
    <property type="match status" value="1"/>
</dbReference>
<accession>A0A2T6BWD8</accession>
<dbReference type="HAMAP" id="MF_01416">
    <property type="entry name" value="ATP_synth_delta_bact"/>
    <property type="match status" value="1"/>
</dbReference>
<evidence type="ECO:0000256" key="7">
    <source>
        <dbReference type="HAMAP-Rule" id="MF_01416"/>
    </source>
</evidence>
<dbReference type="InterPro" id="IPR026015">
    <property type="entry name" value="ATP_synth_OSCP/delta_N_sf"/>
</dbReference>
<evidence type="ECO:0000256" key="5">
    <source>
        <dbReference type="ARBA" id="ARBA00023136"/>
    </source>
</evidence>
<dbReference type="Gene3D" id="1.10.520.20">
    <property type="entry name" value="N-terminal domain of the delta subunit of the F1F0-ATP synthase"/>
    <property type="match status" value="1"/>
</dbReference>
<keyword evidence="4 7" id="KW-0406">Ion transport</keyword>
<keyword evidence="3 7" id="KW-0375">Hydrogen ion transport</keyword>
<keyword evidence="7" id="KW-0139">CF(1)</keyword>
<keyword evidence="7" id="KW-1003">Cell membrane</keyword>
<evidence type="ECO:0000256" key="2">
    <source>
        <dbReference type="ARBA" id="ARBA00022448"/>
    </source>
</evidence>
<dbReference type="GO" id="GO:0005886">
    <property type="term" value="C:plasma membrane"/>
    <property type="evidence" value="ECO:0007669"/>
    <property type="project" value="UniProtKB-SubCell"/>
</dbReference>
<gene>
    <name evidence="7" type="primary">atpH</name>
    <name evidence="8" type="ORF">C8N46_10639</name>
</gene>
<comment type="similarity">
    <text evidence="7">Belongs to the ATPase delta chain family.</text>
</comment>
<dbReference type="RefSeq" id="WP_108115341.1">
    <property type="nucleotide sequence ID" value="NZ_QBKT01000006.1"/>
</dbReference>
<protein>
    <recommendedName>
        <fullName evidence="7">ATP synthase subunit delta</fullName>
    </recommendedName>
    <alternativeName>
        <fullName evidence="7">ATP synthase F(1) sector subunit delta</fullName>
    </alternativeName>
    <alternativeName>
        <fullName evidence="7">F-type ATPase subunit delta</fullName>
        <shortName evidence="7">F-ATPase subunit delta</shortName>
    </alternativeName>
</protein>
<dbReference type="GO" id="GO:0045259">
    <property type="term" value="C:proton-transporting ATP synthase complex"/>
    <property type="evidence" value="ECO:0007669"/>
    <property type="project" value="UniProtKB-KW"/>
</dbReference>
<dbReference type="EMBL" id="QBKT01000006">
    <property type="protein sequence ID" value="PTX60395.1"/>
    <property type="molecule type" value="Genomic_DNA"/>
</dbReference>
<keyword evidence="2 7" id="KW-0813">Transport</keyword>
<dbReference type="PROSITE" id="PS00389">
    <property type="entry name" value="ATPASE_DELTA"/>
    <property type="match status" value="1"/>
</dbReference>
<dbReference type="NCBIfam" id="TIGR01145">
    <property type="entry name" value="ATP_synt_delta"/>
    <property type="match status" value="1"/>
</dbReference>
<name>A0A2T6BWD8_9FLAO</name>
<dbReference type="AlphaFoldDB" id="A0A2T6BWD8"/>
<evidence type="ECO:0000313" key="8">
    <source>
        <dbReference type="EMBL" id="PTX60395.1"/>
    </source>
</evidence>
<sequence>MAGSRAAIRYAKAILALAQEQNAGEAVAKDMDGIVKTVAGSKELRVVLNSPIVKQELKKAALQDIFKNGHSITEEFINILIDNKRVKLLGDVAAQYGILYDASQGKEKAVVTTAVPLTDVLRDKVLQKVKDLTGNQVTIENKIDESIIGGFILRVGDLQYNASIANQLNTLKRTFSQN</sequence>
<dbReference type="GO" id="GO:0046933">
    <property type="term" value="F:proton-transporting ATP synthase activity, rotational mechanism"/>
    <property type="evidence" value="ECO:0007669"/>
    <property type="project" value="UniProtKB-UniRule"/>
</dbReference>
<comment type="subcellular location">
    <subcellularLocation>
        <location evidence="7">Cell membrane</location>
        <topology evidence="7">Peripheral membrane protein</topology>
    </subcellularLocation>
    <subcellularLocation>
        <location evidence="1">Membrane</location>
    </subcellularLocation>
</comment>
<keyword evidence="9" id="KW-1185">Reference proteome</keyword>
<proteinExistence type="inferred from homology"/>
<dbReference type="Pfam" id="PF00213">
    <property type="entry name" value="OSCP"/>
    <property type="match status" value="1"/>
</dbReference>
<keyword evidence="5 7" id="KW-0472">Membrane</keyword>